<feature type="chain" id="PRO_5045652126" evidence="1">
    <location>
        <begin position="27"/>
        <end position="306"/>
    </location>
</feature>
<sequence>MHALLPRPILRLMLMAALLLSGMAAAQAGASGPVLAAKPAGKLARQPVHVHYDPPQNPAHADLHSALVRAQVLEQARKFFVAFRLPRPLTLRTGGCDGDSNAWYDEGEILLCYEYLADIFTNARRADRPDWVSERDAMGGPVLDVILHEGAHALFDLFDVPIFGREEDAADALGSYAMLRLFEPQSPGLLAGVVYSYLVDTGTKDLKRLKPAATATVSRHLLADAHSTPVQRIYNLVCLAHGSDEARHGEAARRVDLPQTRAEGCAAEFAQVQYAYRRLIEPHLDRAALLRLFPHLKTPVGKPAAR</sequence>
<evidence type="ECO:0000256" key="1">
    <source>
        <dbReference type="SAM" id="SignalP"/>
    </source>
</evidence>
<gene>
    <name evidence="2" type="ORF">ACFOEN_13930</name>
</gene>
<evidence type="ECO:0000313" key="2">
    <source>
        <dbReference type="EMBL" id="MFC3148726.1"/>
    </source>
</evidence>
<organism evidence="2 3">
    <name type="scientific">Piscinibacterium candidicorallinum</name>
    <dbReference type="NCBI Taxonomy" id="1793872"/>
    <lineage>
        <taxon>Bacteria</taxon>
        <taxon>Pseudomonadati</taxon>
        <taxon>Pseudomonadota</taxon>
        <taxon>Betaproteobacteria</taxon>
        <taxon>Burkholderiales</taxon>
        <taxon>Piscinibacterium</taxon>
    </lineage>
</organism>
<dbReference type="Pfam" id="PF14247">
    <property type="entry name" value="DUF4344"/>
    <property type="match status" value="1"/>
</dbReference>
<evidence type="ECO:0000313" key="3">
    <source>
        <dbReference type="Proteomes" id="UP001595556"/>
    </source>
</evidence>
<keyword evidence="1" id="KW-0732">Signal</keyword>
<name>A0ABV7H812_9BURK</name>
<feature type="signal peptide" evidence="1">
    <location>
        <begin position="1"/>
        <end position="26"/>
    </location>
</feature>
<proteinExistence type="predicted"/>
<keyword evidence="3" id="KW-1185">Reference proteome</keyword>
<accession>A0ABV7H812</accession>
<dbReference type="RefSeq" id="WP_377304922.1">
    <property type="nucleotide sequence ID" value="NZ_CP180191.1"/>
</dbReference>
<protein>
    <submittedName>
        <fullName evidence="2">DUF4344 domain-containing metallopeptidase</fullName>
    </submittedName>
</protein>
<dbReference type="Proteomes" id="UP001595556">
    <property type="component" value="Unassembled WGS sequence"/>
</dbReference>
<comment type="caution">
    <text evidence="2">The sequence shown here is derived from an EMBL/GenBank/DDBJ whole genome shotgun (WGS) entry which is preliminary data.</text>
</comment>
<dbReference type="EMBL" id="JBHRTI010000007">
    <property type="protein sequence ID" value="MFC3148726.1"/>
    <property type="molecule type" value="Genomic_DNA"/>
</dbReference>
<dbReference type="InterPro" id="IPR025644">
    <property type="entry name" value="DUF4344"/>
</dbReference>
<reference evidence="3" key="1">
    <citation type="journal article" date="2019" name="Int. J. Syst. Evol. Microbiol.">
        <title>The Global Catalogue of Microorganisms (GCM) 10K type strain sequencing project: providing services to taxonomists for standard genome sequencing and annotation.</title>
        <authorList>
            <consortium name="The Broad Institute Genomics Platform"/>
            <consortium name="The Broad Institute Genome Sequencing Center for Infectious Disease"/>
            <person name="Wu L."/>
            <person name="Ma J."/>
        </authorList>
    </citation>
    <scope>NUCLEOTIDE SEQUENCE [LARGE SCALE GENOMIC DNA]</scope>
    <source>
        <strain evidence="3">KCTC 52168</strain>
    </source>
</reference>